<dbReference type="InterPro" id="IPR005828">
    <property type="entry name" value="MFS_sugar_transport-like"/>
</dbReference>
<feature type="transmembrane region" description="Helical" evidence="7">
    <location>
        <begin position="394"/>
        <end position="419"/>
    </location>
</feature>
<feature type="transmembrane region" description="Helical" evidence="7">
    <location>
        <begin position="156"/>
        <end position="178"/>
    </location>
</feature>
<dbReference type="PANTHER" id="PTHR23511">
    <property type="entry name" value="SYNAPTIC VESICLE GLYCOPROTEIN 2"/>
    <property type="match status" value="1"/>
</dbReference>
<dbReference type="Pfam" id="PF00083">
    <property type="entry name" value="Sugar_tr"/>
    <property type="match status" value="1"/>
</dbReference>
<feature type="transmembrane region" description="Helical" evidence="7">
    <location>
        <begin position="336"/>
        <end position="354"/>
    </location>
</feature>
<feature type="transmembrane region" description="Helical" evidence="7">
    <location>
        <begin position="68"/>
        <end position="86"/>
    </location>
</feature>
<protein>
    <submittedName>
        <fullName evidence="9">MFS transporter</fullName>
    </submittedName>
</protein>
<gene>
    <name evidence="9" type="ORF">F2A31_11125</name>
</gene>
<keyword evidence="6 7" id="KW-0472">Membrane</keyword>
<comment type="subcellular location">
    <subcellularLocation>
        <location evidence="1">Membrane</location>
        <topology evidence="1">Multi-pass membrane protein</topology>
    </subcellularLocation>
</comment>
<feature type="domain" description="Major facilitator superfamily (MFS) profile" evidence="8">
    <location>
        <begin position="32"/>
        <end position="449"/>
    </location>
</feature>
<evidence type="ECO:0000256" key="6">
    <source>
        <dbReference type="ARBA" id="ARBA00023136"/>
    </source>
</evidence>
<evidence type="ECO:0000313" key="10">
    <source>
        <dbReference type="Proteomes" id="UP000325177"/>
    </source>
</evidence>
<feature type="transmembrane region" description="Helical" evidence="7">
    <location>
        <begin position="28"/>
        <end position="45"/>
    </location>
</feature>
<feature type="transmembrane region" description="Helical" evidence="7">
    <location>
        <begin position="425"/>
        <end position="445"/>
    </location>
</feature>
<dbReference type="PROSITE" id="PS00216">
    <property type="entry name" value="SUGAR_TRANSPORT_1"/>
    <property type="match status" value="1"/>
</dbReference>
<evidence type="ECO:0000313" key="9">
    <source>
        <dbReference type="EMBL" id="QER40227.1"/>
    </source>
</evidence>
<dbReference type="EMBL" id="CP043909">
    <property type="protein sequence ID" value="QER40227.1"/>
    <property type="molecule type" value="Genomic_DNA"/>
</dbReference>
<dbReference type="InterPro" id="IPR005829">
    <property type="entry name" value="Sugar_transporter_CS"/>
</dbReference>
<dbReference type="GO" id="GO:0016020">
    <property type="term" value="C:membrane"/>
    <property type="evidence" value="ECO:0007669"/>
    <property type="project" value="UniProtKB-SubCell"/>
</dbReference>
<accession>A0A5P1UX83</accession>
<feature type="transmembrane region" description="Helical" evidence="7">
    <location>
        <begin position="123"/>
        <end position="144"/>
    </location>
</feature>
<dbReference type="PANTHER" id="PTHR23511:SF34">
    <property type="entry name" value="SYNAPTIC VESICLE GLYCOPROTEIN 2"/>
    <property type="match status" value="1"/>
</dbReference>
<evidence type="ECO:0000256" key="4">
    <source>
        <dbReference type="ARBA" id="ARBA00022692"/>
    </source>
</evidence>
<dbReference type="Proteomes" id="UP000325177">
    <property type="component" value="Chromosome"/>
</dbReference>
<evidence type="ECO:0000256" key="2">
    <source>
        <dbReference type="ARBA" id="ARBA00010992"/>
    </source>
</evidence>
<feature type="transmembrane region" description="Helical" evidence="7">
    <location>
        <begin position="98"/>
        <end position="117"/>
    </location>
</feature>
<sequence length="464" mass="51045">MSSSDNYIGSRLSAELLARLDRLPVMRIHYFWATLLAVNLMLEYYDNAIFAYAAPVIKAHTNYSTEQIGFIASMFFVGMIIGALIGGRLSDKFGRRSVIFWATILYSIGSLITALSQSYDMMLFSRVITGIGVQAATSVLLVYIAEMFPSHTRGRFLSIVTFGFVISGVAAAALALFYLPNSGSNAWRHLFYVGSSGLLIAPLIRFCLPESIRWYISKNKHKQAEDLIVKLEQKAILNNKKLKTPEVITVEETKEACFSDLLKNKAVLFTIAIVGLGYFGSTLAYYLFGNWGIYSLVYGLQYSEEKAYSIFFMWNVIYCVTPFIAMVVLDRFERKSMILAMSALAAFPLIALGISNTSWILIAAGGLASILTGMVINAYYTYIPETIPTKLRALGSGIIISLGRFGGAVSGVLGAWLFTTAGMQGVMFTAAAIYIVFALPVIFFGPLTTNRSLESVNQTDISGK</sequence>
<keyword evidence="10" id="KW-1185">Reference proteome</keyword>
<evidence type="ECO:0000256" key="3">
    <source>
        <dbReference type="ARBA" id="ARBA00022448"/>
    </source>
</evidence>
<feature type="transmembrane region" description="Helical" evidence="7">
    <location>
        <begin position="190"/>
        <end position="208"/>
    </location>
</feature>
<keyword evidence="4 7" id="KW-0812">Transmembrane</keyword>
<evidence type="ECO:0000256" key="5">
    <source>
        <dbReference type="ARBA" id="ARBA00022989"/>
    </source>
</evidence>
<evidence type="ECO:0000256" key="1">
    <source>
        <dbReference type="ARBA" id="ARBA00004141"/>
    </source>
</evidence>
<keyword evidence="5 7" id="KW-1133">Transmembrane helix</keyword>
<dbReference type="CDD" id="cd17316">
    <property type="entry name" value="MFS_SV2_like"/>
    <property type="match status" value="1"/>
</dbReference>
<dbReference type="AlphaFoldDB" id="A0A5P1UX83"/>
<comment type="similarity">
    <text evidence="2">Belongs to the major facilitator superfamily. Sugar transporter (TC 2.A.1.1) family.</text>
</comment>
<feature type="transmembrane region" description="Helical" evidence="7">
    <location>
        <begin position="266"/>
        <end position="288"/>
    </location>
</feature>
<keyword evidence="3" id="KW-0813">Transport</keyword>
<dbReference type="InterPro" id="IPR036259">
    <property type="entry name" value="MFS_trans_sf"/>
</dbReference>
<dbReference type="KEGG" id="asue:F2A31_11125"/>
<dbReference type="SUPFAM" id="SSF103473">
    <property type="entry name" value="MFS general substrate transporter"/>
    <property type="match status" value="1"/>
</dbReference>
<proteinExistence type="inferred from homology"/>
<dbReference type="GO" id="GO:0022857">
    <property type="term" value="F:transmembrane transporter activity"/>
    <property type="evidence" value="ECO:0007669"/>
    <property type="project" value="InterPro"/>
</dbReference>
<name>A0A5P1UX83_9GAMM</name>
<dbReference type="RefSeq" id="WP_150026431.1">
    <property type="nucleotide sequence ID" value="NZ_CP043909.1"/>
</dbReference>
<evidence type="ECO:0000256" key="7">
    <source>
        <dbReference type="SAM" id="Phobius"/>
    </source>
</evidence>
<dbReference type="Gene3D" id="1.20.1250.20">
    <property type="entry name" value="MFS general substrate transporter like domains"/>
    <property type="match status" value="1"/>
</dbReference>
<reference evidence="9 10" key="1">
    <citation type="submission" date="2019-09" db="EMBL/GenBank/DDBJ databases">
        <title>Acinetobacter sp. C16S1 isolated from saline soil.</title>
        <authorList>
            <person name="Xu L."/>
            <person name="Sun J.-Q."/>
        </authorList>
    </citation>
    <scope>NUCLEOTIDE SEQUENCE [LARGE SCALE GENOMIC DNA]</scope>
    <source>
        <strain evidence="9 10">C16S1</strain>
    </source>
</reference>
<dbReference type="InterPro" id="IPR020846">
    <property type="entry name" value="MFS_dom"/>
</dbReference>
<organism evidence="9 10">
    <name type="scientific">Acinetobacter suaedae</name>
    <dbReference type="NCBI Taxonomy" id="2609668"/>
    <lineage>
        <taxon>Bacteria</taxon>
        <taxon>Pseudomonadati</taxon>
        <taxon>Pseudomonadota</taxon>
        <taxon>Gammaproteobacteria</taxon>
        <taxon>Moraxellales</taxon>
        <taxon>Moraxellaceae</taxon>
        <taxon>Acinetobacter</taxon>
    </lineage>
</organism>
<feature type="transmembrane region" description="Helical" evidence="7">
    <location>
        <begin position="308"/>
        <end position="329"/>
    </location>
</feature>
<feature type="transmembrane region" description="Helical" evidence="7">
    <location>
        <begin position="360"/>
        <end position="382"/>
    </location>
</feature>
<evidence type="ECO:0000259" key="8">
    <source>
        <dbReference type="PROSITE" id="PS50850"/>
    </source>
</evidence>
<dbReference type="PROSITE" id="PS50850">
    <property type="entry name" value="MFS"/>
    <property type="match status" value="1"/>
</dbReference>